<dbReference type="AlphaFoldDB" id="A0A4P9VLB1"/>
<dbReference type="Gene3D" id="3.90.320.10">
    <property type="match status" value="1"/>
</dbReference>
<keyword evidence="2" id="KW-1185">Reference proteome</keyword>
<dbReference type="NCBIfam" id="TIGR03623">
    <property type="entry name" value="probable DNA repair protein"/>
    <property type="match status" value="1"/>
</dbReference>
<dbReference type="EMBL" id="NDXW01000001">
    <property type="protein sequence ID" value="RDH44135.1"/>
    <property type="molecule type" value="Genomic_DNA"/>
</dbReference>
<proteinExistence type="predicted"/>
<dbReference type="SUPFAM" id="SSF52540">
    <property type="entry name" value="P-loop containing nucleoside triphosphate hydrolases"/>
    <property type="match status" value="1"/>
</dbReference>
<reference evidence="1 2" key="1">
    <citation type="submission" date="2017-04" db="EMBL/GenBank/DDBJ databases">
        <title>Draft genome sequence of Zooshikella ganghwensis VG4 isolated from Red Sea sediments.</title>
        <authorList>
            <person name="Rehman Z."/>
            <person name="Alam I."/>
            <person name="Kamau A."/>
            <person name="Bajic V."/>
            <person name="Leiknes T."/>
        </authorList>
    </citation>
    <scope>NUCLEOTIDE SEQUENCE [LARGE SCALE GENOMIC DNA]</scope>
    <source>
        <strain evidence="1 2">VG4</strain>
    </source>
</reference>
<dbReference type="Proteomes" id="UP000257039">
    <property type="component" value="Unassembled WGS sequence"/>
</dbReference>
<protein>
    <submittedName>
        <fullName evidence="1">Uncharacterized protein</fullName>
    </submittedName>
</protein>
<name>A0A4P9VLB1_9GAMM</name>
<accession>A0A4P9VLB1</accession>
<gene>
    <name evidence="1" type="ORF">B9G39_12135</name>
</gene>
<evidence type="ECO:0000313" key="2">
    <source>
        <dbReference type="Proteomes" id="UP000257039"/>
    </source>
</evidence>
<sequence length="910" mass="104120">MSKALFDLTALRPALTEQHTIITPNRRMAAKIHAAYAQEKVAMGLHAWPTPRVMALEAWLQSQWARLADLGYRPALTRTLLTEFQSQLMWGQILRQDDDASALLRVTSTAHTAHNAFKQLVLWQVALDDNELATTSEGVMLQRWSVKFLAQCQQQQLLPIVQLAEALTKAWQQQWLTKLSDIWLVGFDSLAPLYQALFQVAADVTHDIRPTCEPETKALACLPRFHDELRVAAQWAKSVLAENQEAMIGIIVPTLSQCRDQVERIFQQVFEPQYMLADTARYTLPFNFSAGMPLSQQPIVVAALMMLQLNRPQLSTSVWQALFNTPFWRVSLYEEGFLAYFLRELADLQQEQLSTSLVRYRSQASYSRWHQLQQLNPQGDLLAEPTCYLTQQLQRFEQLKIEHQGGFQGHKQWPSHWAKLFAKQLALLGWPGEQRLDSVEYQQVTRFYEALKSFAGLDGFTETLSLPEALALLQRQLLQNTFQAQTKDSPIQILGALEGAGLRFSHCWLVGFDDSHWPPAPAPNPLIPIALQVRLHMPHASAERELMFTQSLISGYQHNAQHVVFSYAKHEGEREQAPCPLLKDLPTLDVNRWLKPVNDYTETLLAQHHLERWRVDHSAGVAQPAQVRGGSRILQNQALCPFKAFAEHRLRVNPWPQVVFGITPQDRGQYLHQALAFCWQQLGKRQELIALTEAQEAQLIDAAIAEALEQFRKRQPQLLTPRLYKMEQQRLKETLFQWLALEKARPDFEVVVIERRRRCEFAGLPLQLQVDRIDRLADGTLLLIDYKSSASQLQSWLGERPDNPQLPLYVLQAKQPITALAFAEVRRGLCQWQGLAAAEVGIEGIDPLTAKKRRIALPAQWDELIEQWQTNLTDLVKGFLQGDTRVEPKRPQVCQQCQRQSLCRVQELSL</sequence>
<organism evidence="1 2">
    <name type="scientific">Zooshikella ganghwensis</name>
    <dbReference type="NCBI Taxonomy" id="202772"/>
    <lineage>
        <taxon>Bacteria</taxon>
        <taxon>Pseudomonadati</taxon>
        <taxon>Pseudomonadota</taxon>
        <taxon>Gammaproteobacteria</taxon>
        <taxon>Oceanospirillales</taxon>
        <taxon>Zooshikellaceae</taxon>
        <taxon>Zooshikella</taxon>
    </lineage>
</organism>
<dbReference type="RefSeq" id="WP_094787344.1">
    <property type="nucleotide sequence ID" value="NZ_NDXW01000001.1"/>
</dbReference>
<comment type="caution">
    <text evidence="1">The sequence shown here is derived from an EMBL/GenBank/DDBJ whole genome shotgun (WGS) entry which is preliminary data.</text>
</comment>
<evidence type="ECO:0000313" key="1">
    <source>
        <dbReference type="EMBL" id="RDH44135.1"/>
    </source>
</evidence>
<dbReference type="InterPro" id="IPR027417">
    <property type="entry name" value="P-loop_NTPase"/>
</dbReference>
<dbReference type="InterPro" id="IPR019925">
    <property type="entry name" value="DNA_repair_protein_predicted"/>
</dbReference>
<dbReference type="InterPro" id="IPR011604">
    <property type="entry name" value="PDDEXK-like_dom_sf"/>
</dbReference>